<dbReference type="OrthoDB" id="5292544at2"/>
<evidence type="ECO:0000313" key="2">
    <source>
        <dbReference type="EMBL" id="ASD64633.1"/>
    </source>
</evidence>
<dbReference type="AlphaFoldDB" id="A0A1Z3NAX3"/>
<name>A0A1Z3NAX3_BDEBC</name>
<gene>
    <name evidence="2" type="ORF">B9G79_14175</name>
</gene>
<accession>A0A1Z3NAX3</accession>
<dbReference type="EMBL" id="CP020946">
    <property type="protein sequence ID" value="ASD64633.1"/>
    <property type="molecule type" value="Genomic_DNA"/>
</dbReference>
<evidence type="ECO:0000256" key="1">
    <source>
        <dbReference type="SAM" id="SignalP"/>
    </source>
</evidence>
<feature type="chain" id="PRO_5013255492" description="Lipoprotein" evidence="1">
    <location>
        <begin position="23"/>
        <end position="201"/>
    </location>
</feature>
<protein>
    <recommendedName>
        <fullName evidence="4">Lipoprotein</fullName>
    </recommendedName>
</protein>
<dbReference type="RefSeq" id="WP_088566087.1">
    <property type="nucleotide sequence ID" value="NZ_CP020946.1"/>
</dbReference>
<feature type="signal peptide" evidence="1">
    <location>
        <begin position="1"/>
        <end position="22"/>
    </location>
</feature>
<organism evidence="2 3">
    <name type="scientific">Bdellovibrio bacteriovorus</name>
    <dbReference type="NCBI Taxonomy" id="959"/>
    <lineage>
        <taxon>Bacteria</taxon>
        <taxon>Pseudomonadati</taxon>
        <taxon>Bdellovibrionota</taxon>
        <taxon>Bdellovibrionia</taxon>
        <taxon>Bdellovibrionales</taxon>
        <taxon>Pseudobdellovibrionaceae</taxon>
        <taxon>Bdellovibrio</taxon>
    </lineage>
</organism>
<sequence>MRHWKVLLLALVAVTLPNCSQEASQLSTTVSPSRTYVINASAKSCITKRTEDSSNPSPNDVGAAFFQVQYLTIAWPNVQKTLIVASVRLKFQGPQFSGGSYVCEFAGDNLLALNDTWWTKGEAAVGGPEIASYKAPTDTAQRYTPAQSISMTCPIICGGLSASNSFQASGTVDIIGFSRDSTGELTPERTTGFISIESLGD</sequence>
<reference evidence="2 3" key="1">
    <citation type="submission" date="2017-04" db="EMBL/GenBank/DDBJ databases">
        <title>Whole genome sequence of Bdellovibrio bacteriovorus strain SSB218315.</title>
        <authorList>
            <person name="Oyedara O."/>
            <person name="Rodriguez-Perez M.A."/>
        </authorList>
    </citation>
    <scope>NUCLEOTIDE SEQUENCE [LARGE SCALE GENOMIC DNA]</scope>
    <source>
        <strain evidence="2 3">SSB218315</strain>
    </source>
</reference>
<evidence type="ECO:0008006" key="4">
    <source>
        <dbReference type="Google" id="ProtNLM"/>
    </source>
</evidence>
<keyword evidence="1" id="KW-0732">Signal</keyword>
<evidence type="ECO:0000313" key="3">
    <source>
        <dbReference type="Proteomes" id="UP000197003"/>
    </source>
</evidence>
<dbReference type="Proteomes" id="UP000197003">
    <property type="component" value="Chromosome"/>
</dbReference>
<proteinExistence type="predicted"/>